<evidence type="ECO:0000313" key="3">
    <source>
        <dbReference type="EMBL" id="TNN64836.1"/>
    </source>
</evidence>
<sequence>MNEEEEPEEGEGGEGGGGGRNSRREEVGGGGGGGERKEQEEELVLGVTDPHSGWWCILFLTVFTAVIELLWTIQQIFSQLHFEAQWEVNKKSPLASRILEGFNQFFKADIET</sequence>
<feature type="region of interest" description="Disordered" evidence="1">
    <location>
        <begin position="1"/>
        <end position="42"/>
    </location>
</feature>
<comment type="caution">
    <text evidence="3">The sequence shown here is derived from an EMBL/GenBank/DDBJ whole genome shotgun (WGS) entry which is preliminary data.</text>
</comment>
<organism evidence="3 4">
    <name type="scientific">Liparis tanakae</name>
    <name type="common">Tanaka's snailfish</name>
    <dbReference type="NCBI Taxonomy" id="230148"/>
    <lineage>
        <taxon>Eukaryota</taxon>
        <taxon>Metazoa</taxon>
        <taxon>Chordata</taxon>
        <taxon>Craniata</taxon>
        <taxon>Vertebrata</taxon>
        <taxon>Euteleostomi</taxon>
        <taxon>Actinopterygii</taxon>
        <taxon>Neopterygii</taxon>
        <taxon>Teleostei</taxon>
        <taxon>Neoteleostei</taxon>
        <taxon>Acanthomorphata</taxon>
        <taxon>Eupercaria</taxon>
        <taxon>Perciformes</taxon>
        <taxon>Cottioidei</taxon>
        <taxon>Cottales</taxon>
        <taxon>Liparidae</taxon>
        <taxon>Liparis</taxon>
    </lineage>
</organism>
<keyword evidence="4" id="KW-1185">Reference proteome</keyword>
<gene>
    <name evidence="3" type="ORF">EYF80_024927</name>
</gene>
<reference evidence="3 4" key="1">
    <citation type="submission" date="2019-03" db="EMBL/GenBank/DDBJ databases">
        <title>First draft genome of Liparis tanakae, snailfish: a comprehensive survey of snailfish specific genes.</title>
        <authorList>
            <person name="Kim W."/>
            <person name="Song I."/>
            <person name="Jeong J.-H."/>
            <person name="Kim D."/>
            <person name="Kim S."/>
            <person name="Ryu S."/>
            <person name="Song J.Y."/>
            <person name="Lee S.K."/>
        </authorList>
    </citation>
    <scope>NUCLEOTIDE SEQUENCE [LARGE SCALE GENOMIC DNA]</scope>
    <source>
        <tissue evidence="3">Muscle</tissue>
    </source>
</reference>
<protein>
    <submittedName>
        <fullName evidence="3">Uncharacterized protein</fullName>
    </submittedName>
</protein>
<accession>A0A4Z2HGH9</accession>
<name>A0A4Z2HGH9_9TELE</name>
<feature type="transmembrane region" description="Helical" evidence="2">
    <location>
        <begin position="52"/>
        <end position="71"/>
    </location>
</feature>
<keyword evidence="2" id="KW-1133">Transmembrane helix</keyword>
<feature type="compositionally biased region" description="Acidic residues" evidence="1">
    <location>
        <begin position="1"/>
        <end position="12"/>
    </location>
</feature>
<keyword evidence="2" id="KW-0472">Membrane</keyword>
<dbReference type="Proteomes" id="UP000314294">
    <property type="component" value="Unassembled WGS sequence"/>
</dbReference>
<evidence type="ECO:0000256" key="2">
    <source>
        <dbReference type="SAM" id="Phobius"/>
    </source>
</evidence>
<dbReference type="AlphaFoldDB" id="A0A4Z2HGH9"/>
<proteinExistence type="predicted"/>
<dbReference type="EMBL" id="SRLO01000245">
    <property type="protein sequence ID" value="TNN64836.1"/>
    <property type="molecule type" value="Genomic_DNA"/>
</dbReference>
<keyword evidence="2" id="KW-0812">Transmembrane</keyword>
<evidence type="ECO:0000313" key="4">
    <source>
        <dbReference type="Proteomes" id="UP000314294"/>
    </source>
</evidence>
<evidence type="ECO:0000256" key="1">
    <source>
        <dbReference type="SAM" id="MobiDB-lite"/>
    </source>
</evidence>